<dbReference type="GO" id="GO:0042597">
    <property type="term" value="C:periplasmic space"/>
    <property type="evidence" value="ECO:0007669"/>
    <property type="project" value="InterPro"/>
</dbReference>
<reference evidence="4" key="1">
    <citation type="submission" date="2018-05" db="EMBL/GenBank/DDBJ databases">
        <authorList>
            <person name="Lanie J.A."/>
            <person name="Ng W.-L."/>
            <person name="Kazmierczak K.M."/>
            <person name="Andrzejewski T.M."/>
            <person name="Davidsen T.M."/>
            <person name="Wayne K.J."/>
            <person name="Tettelin H."/>
            <person name="Glass J.I."/>
            <person name="Rusch D."/>
            <person name="Podicherti R."/>
            <person name="Tsui H.-C.T."/>
            <person name="Winkler M.E."/>
        </authorList>
    </citation>
    <scope>NUCLEOTIDE SEQUENCE</scope>
</reference>
<proteinExistence type="predicted"/>
<dbReference type="Pfam" id="PF04234">
    <property type="entry name" value="CopC"/>
    <property type="match status" value="1"/>
</dbReference>
<evidence type="ECO:0000256" key="1">
    <source>
        <dbReference type="ARBA" id="ARBA00022729"/>
    </source>
</evidence>
<evidence type="ECO:0000313" key="4">
    <source>
        <dbReference type="EMBL" id="SUZ53715.1"/>
    </source>
</evidence>
<dbReference type="Gene3D" id="2.60.40.1220">
    <property type="match status" value="1"/>
</dbReference>
<sequence length="126" mass="13393">MRLCGIRVFAAVLLAGLVSIGPVDAVEAQIELRGSTPEDGAALDGPVRTVRVWFDKSPEVAKSTLTISGPGNRAKIEGLHTMGENDLMGRVTGPMPNGEWTMTWAAVAADGDERTGTVTFTVQRNR</sequence>
<evidence type="ECO:0000259" key="3">
    <source>
        <dbReference type="Pfam" id="PF04234"/>
    </source>
</evidence>
<dbReference type="InterPro" id="IPR014756">
    <property type="entry name" value="Ig_E-set"/>
</dbReference>
<accession>A0A381NGK3</accession>
<dbReference type="AlphaFoldDB" id="A0A381NGK3"/>
<evidence type="ECO:0000256" key="2">
    <source>
        <dbReference type="ARBA" id="ARBA00023008"/>
    </source>
</evidence>
<dbReference type="InterPro" id="IPR014755">
    <property type="entry name" value="Cu-Rt/internalin_Ig-like"/>
</dbReference>
<name>A0A381NGK3_9ZZZZ</name>
<dbReference type="GO" id="GO:0005507">
    <property type="term" value="F:copper ion binding"/>
    <property type="evidence" value="ECO:0007669"/>
    <property type="project" value="InterPro"/>
</dbReference>
<dbReference type="InterPro" id="IPR007348">
    <property type="entry name" value="CopC_dom"/>
</dbReference>
<keyword evidence="1" id="KW-0732">Signal</keyword>
<keyword evidence="2" id="KW-0186">Copper</keyword>
<gene>
    <name evidence="4" type="ORF">METZ01_LOCUS6569</name>
</gene>
<protein>
    <recommendedName>
        <fullName evidence="3">CopC domain-containing protein</fullName>
    </recommendedName>
</protein>
<dbReference type="EMBL" id="UINC01000344">
    <property type="protein sequence ID" value="SUZ53715.1"/>
    <property type="molecule type" value="Genomic_DNA"/>
</dbReference>
<organism evidence="4">
    <name type="scientific">marine metagenome</name>
    <dbReference type="NCBI Taxonomy" id="408172"/>
    <lineage>
        <taxon>unclassified sequences</taxon>
        <taxon>metagenomes</taxon>
        <taxon>ecological metagenomes</taxon>
    </lineage>
</organism>
<dbReference type="SUPFAM" id="SSF81296">
    <property type="entry name" value="E set domains"/>
    <property type="match status" value="1"/>
</dbReference>
<dbReference type="GO" id="GO:0046688">
    <property type="term" value="P:response to copper ion"/>
    <property type="evidence" value="ECO:0007669"/>
    <property type="project" value="InterPro"/>
</dbReference>
<feature type="domain" description="CopC" evidence="3">
    <location>
        <begin position="31"/>
        <end position="122"/>
    </location>
</feature>